<gene>
    <name evidence="4" type="ORF">UG56_007395</name>
</gene>
<dbReference type="AlphaFoldDB" id="A0A1J4N7L4"/>
<dbReference type="Pfam" id="PF00149">
    <property type="entry name" value="Metallophos"/>
    <property type="match status" value="1"/>
</dbReference>
<comment type="caution">
    <text evidence="4">The sequence shown here is derived from an EMBL/GenBank/DDBJ whole genome shotgun (WGS) entry which is preliminary data.</text>
</comment>
<feature type="transmembrane region" description="Helical" evidence="2">
    <location>
        <begin position="821"/>
        <end position="846"/>
    </location>
</feature>
<feature type="transmembrane region" description="Helical" evidence="2">
    <location>
        <begin position="493"/>
        <end position="515"/>
    </location>
</feature>
<dbReference type="Proteomes" id="UP000033772">
    <property type="component" value="Unassembled WGS sequence"/>
</dbReference>
<evidence type="ECO:0000256" key="1">
    <source>
        <dbReference type="SAM" id="MobiDB-lite"/>
    </source>
</evidence>
<dbReference type="InterPro" id="IPR004843">
    <property type="entry name" value="Calcineurin-like_PHP"/>
</dbReference>
<protein>
    <recommendedName>
        <fullName evidence="3">Ig-like domain-containing protein</fullName>
    </recommendedName>
</protein>
<feature type="transmembrane region" description="Helical" evidence="2">
    <location>
        <begin position="706"/>
        <end position="729"/>
    </location>
</feature>
<organism evidence="4 5">
    <name type="scientific">Nocardioides luteus</name>
    <dbReference type="NCBI Taxonomy" id="1844"/>
    <lineage>
        <taxon>Bacteria</taxon>
        <taxon>Bacillati</taxon>
        <taxon>Actinomycetota</taxon>
        <taxon>Actinomycetes</taxon>
        <taxon>Propionibacteriales</taxon>
        <taxon>Nocardioidaceae</taxon>
        <taxon>Nocardioides</taxon>
    </lineage>
</organism>
<feature type="transmembrane region" description="Helical" evidence="2">
    <location>
        <begin position="741"/>
        <end position="768"/>
    </location>
</feature>
<feature type="domain" description="Ig-like" evidence="3">
    <location>
        <begin position="251"/>
        <end position="325"/>
    </location>
</feature>
<feature type="transmembrane region" description="Helical" evidence="2">
    <location>
        <begin position="464"/>
        <end position="481"/>
    </location>
</feature>
<evidence type="ECO:0000313" key="4">
    <source>
        <dbReference type="EMBL" id="OIJ27501.1"/>
    </source>
</evidence>
<dbReference type="Gene3D" id="3.60.21.10">
    <property type="match status" value="1"/>
</dbReference>
<feature type="transmembrane region" description="Helical" evidence="2">
    <location>
        <begin position="630"/>
        <end position="646"/>
    </location>
</feature>
<dbReference type="EMBL" id="JZDQ02000008">
    <property type="protein sequence ID" value="OIJ27501.1"/>
    <property type="molecule type" value="Genomic_DNA"/>
</dbReference>
<evidence type="ECO:0000259" key="3">
    <source>
        <dbReference type="PROSITE" id="PS50835"/>
    </source>
</evidence>
<name>A0A1J4N7L4_9ACTN</name>
<dbReference type="InterPro" id="IPR007110">
    <property type="entry name" value="Ig-like_dom"/>
</dbReference>
<accession>A0A1J4N7L4</accession>
<dbReference type="PROSITE" id="PS50835">
    <property type="entry name" value="IG_LIKE"/>
    <property type="match status" value="1"/>
</dbReference>
<keyword evidence="5" id="KW-1185">Reference proteome</keyword>
<evidence type="ECO:0000256" key="2">
    <source>
        <dbReference type="SAM" id="Phobius"/>
    </source>
</evidence>
<feature type="transmembrane region" description="Helical" evidence="2">
    <location>
        <begin position="590"/>
        <end position="609"/>
    </location>
</feature>
<proteinExistence type="predicted"/>
<keyword evidence="2" id="KW-0812">Transmembrane</keyword>
<keyword evidence="2" id="KW-1133">Transmembrane helix</keyword>
<dbReference type="GO" id="GO:0016787">
    <property type="term" value="F:hydrolase activity"/>
    <property type="evidence" value="ECO:0007669"/>
    <property type="project" value="InterPro"/>
</dbReference>
<reference evidence="4" key="1">
    <citation type="submission" date="2016-10" db="EMBL/GenBank/DDBJ databases">
        <title>Draft Genome Sequence of Nocardioides luteus Strain BAFB, an Alkane-Degrading Bacterium Isolated from JP-7 Polluted Soil.</title>
        <authorList>
            <person name="Brown L."/>
            <person name="Ruiz O.N."/>
            <person name="Gunasekera T."/>
        </authorList>
    </citation>
    <scope>NUCLEOTIDE SEQUENCE [LARGE SCALE GENOMIC DNA]</scope>
    <source>
        <strain evidence="4">BAFB</strain>
    </source>
</reference>
<feature type="transmembrane region" description="Helical" evidence="2">
    <location>
        <begin position="780"/>
        <end position="801"/>
    </location>
</feature>
<feature type="region of interest" description="Disordered" evidence="1">
    <location>
        <begin position="225"/>
        <end position="254"/>
    </location>
</feature>
<dbReference type="InterPro" id="IPR029052">
    <property type="entry name" value="Metallo-depent_PP-like"/>
</dbReference>
<dbReference type="STRING" id="1844.UG56_007395"/>
<feature type="transmembrane region" description="Helical" evidence="2">
    <location>
        <begin position="559"/>
        <end position="578"/>
    </location>
</feature>
<keyword evidence="2" id="KW-0472">Membrane</keyword>
<feature type="transmembrane region" description="Helical" evidence="2">
    <location>
        <begin position="521"/>
        <end position="539"/>
    </location>
</feature>
<evidence type="ECO:0000313" key="5">
    <source>
        <dbReference type="Proteomes" id="UP000033772"/>
    </source>
</evidence>
<feature type="transmembrane region" description="Helical" evidence="2">
    <location>
        <begin position="424"/>
        <end position="444"/>
    </location>
</feature>
<sequence length="992" mass="108821">MSMAQGDDARTGSVDWARTKAYLHSDPTKWNSLSWITARTLVDSVNDVLGKGTQGLVEDLRTYWTKKDVPLTIPAAGVSRFLVIGDTGEQDPSQYVVAPALARAARGRSDRDQAGFVLVLSDVIYPSGNVNDYVDGFYKPYRSNRVEGLQAPAEVRDEFALPENVPVYAVPGNHDWYDGLYGFAHQFLYAAEQPPTWPGVLLAPSFDDGLGLGPRIRDRFGRIMWRTPSEPDDTNAPARWGEPEPDGDPAPEAQLQPAPYFVIETEHVRLVCIDTGIDGSIDQAQMDWLTSLGEGKPKILMTGKPLVVNGGVRTCSVPGEQGTVPDPVYRVVADPAQGFVATIGGDTHNFQLYEPPTDTQTGARRGLWHIVTGGGGAYTHATHPIRTAEPDPRVETTFPPTQEKLFPRSHESLSFFAQQLVPSIWRLMLSILFFGAGLALGTWFANGGWARWTLYPSGPRVGPGGVAVVAMMALVMLHLLPRRPGRTRFWWRLLFRLDALVAGVLATLFLHQVLPDDDAEAMLWLYVTCTLWVCLNAWVLRMTRWWNPVDQAAGWWKDLAFLLTVVALAALAAIPTMLDVRSSEPPGGEIWLLVVALVAYLVVMGKGWLHDRNVGNVLGDDAARWLNRSVWWATGAQAAVVAGEMLRVMSDHDLPPLLFWSGLLSLLPLVVIAAVIVGLMMIPDLRTRHIADLETRRNTWIGYRGWVRGAVLAAAPVVMIIWAAAAYLLNLPSVREWIGTAPAAVLQACFGLPALLVAAAVWLFISDWMRRDHPAWHRRLTVVGLLVAGILLLGAAVPGLLDGTGPVPSGIADWLRTSWPAVAVGAALFITIAVGFAILLAHLVFLGAYSLFVDPKAWFDGLYRDGPGAYKDFISEQDAKRIIQAERDRVGAEPAAVKGVGWWAKRRAYIAFPGLNPPFGPIQRFVSEIYSLDEPPFFKHFLEFQTSSADGFTDIVVKIHRVRGYETLDTDDPDEEVVASIRIPADAHAGGG</sequence>
<feature type="transmembrane region" description="Helical" evidence="2">
    <location>
        <begin position="658"/>
        <end position="685"/>
    </location>
</feature>
<dbReference type="SUPFAM" id="SSF56300">
    <property type="entry name" value="Metallo-dependent phosphatases"/>
    <property type="match status" value="1"/>
</dbReference>